<feature type="region of interest" description="Disordered" evidence="1">
    <location>
        <begin position="1"/>
        <end position="66"/>
    </location>
</feature>
<name>A0AAD1ZLK1_9LAMI</name>
<dbReference type="EMBL" id="OU503046">
    <property type="protein sequence ID" value="CAI9771769.1"/>
    <property type="molecule type" value="Genomic_DNA"/>
</dbReference>
<proteinExistence type="predicted"/>
<dbReference type="PANTHER" id="PTHR33638:SF1">
    <property type="entry name" value="SELENOPROTEIN H"/>
    <property type="match status" value="1"/>
</dbReference>
<gene>
    <name evidence="2" type="ORF">FPE_LOCUS19199</name>
</gene>
<dbReference type="Proteomes" id="UP000834106">
    <property type="component" value="Chromosome 11"/>
</dbReference>
<organism evidence="2 3">
    <name type="scientific">Fraxinus pennsylvanica</name>
    <dbReference type="NCBI Taxonomy" id="56036"/>
    <lineage>
        <taxon>Eukaryota</taxon>
        <taxon>Viridiplantae</taxon>
        <taxon>Streptophyta</taxon>
        <taxon>Embryophyta</taxon>
        <taxon>Tracheophyta</taxon>
        <taxon>Spermatophyta</taxon>
        <taxon>Magnoliopsida</taxon>
        <taxon>eudicotyledons</taxon>
        <taxon>Gunneridae</taxon>
        <taxon>Pentapetalae</taxon>
        <taxon>asterids</taxon>
        <taxon>lamiids</taxon>
        <taxon>Lamiales</taxon>
        <taxon>Oleaceae</taxon>
        <taxon>Oleeae</taxon>
        <taxon>Fraxinus</taxon>
    </lineage>
</organism>
<evidence type="ECO:0000313" key="3">
    <source>
        <dbReference type="Proteomes" id="UP000834106"/>
    </source>
</evidence>
<protein>
    <submittedName>
        <fullName evidence="2">Uncharacterized protein</fullName>
    </submittedName>
</protein>
<evidence type="ECO:0000313" key="2">
    <source>
        <dbReference type="EMBL" id="CAI9771769.1"/>
    </source>
</evidence>
<reference evidence="2" key="1">
    <citation type="submission" date="2023-05" db="EMBL/GenBank/DDBJ databases">
        <authorList>
            <person name="Huff M."/>
        </authorList>
    </citation>
    <scope>NUCLEOTIDE SEQUENCE</scope>
</reference>
<dbReference type="GO" id="GO:0005794">
    <property type="term" value="C:Golgi apparatus"/>
    <property type="evidence" value="ECO:0007669"/>
    <property type="project" value="TreeGrafter"/>
</dbReference>
<dbReference type="PANTHER" id="PTHR33638">
    <property type="entry name" value="SELENOPROTEIN H"/>
    <property type="match status" value="1"/>
</dbReference>
<dbReference type="InterPro" id="IPR052674">
    <property type="entry name" value="SelWTH-like"/>
</dbReference>
<feature type="compositionally biased region" description="Polar residues" evidence="1">
    <location>
        <begin position="11"/>
        <end position="32"/>
    </location>
</feature>
<evidence type="ECO:0000256" key="1">
    <source>
        <dbReference type="SAM" id="MobiDB-lite"/>
    </source>
</evidence>
<sequence>MAPKKRRIDTNDTFATTGVTRRSTRLANTTKRPPSPAFEPDLPKKKKAKTITEQTIEAPPEESEPRAAAVVAEEGWKTIIIEHCKQCNSFKTRAIQVKMGWKKGWWESTWWSTLRSPGGVALKFVQIVGVFSSVCWI</sequence>
<dbReference type="AlphaFoldDB" id="A0AAD1ZLK1"/>
<keyword evidence="3" id="KW-1185">Reference proteome</keyword>
<accession>A0AAD1ZLK1</accession>